<organism evidence="5">
    <name type="scientific">Strongyloides ratti</name>
    <name type="common">Parasitic roundworm</name>
    <dbReference type="NCBI Taxonomy" id="34506"/>
    <lineage>
        <taxon>Eukaryota</taxon>
        <taxon>Metazoa</taxon>
        <taxon>Ecdysozoa</taxon>
        <taxon>Nematoda</taxon>
        <taxon>Chromadorea</taxon>
        <taxon>Rhabditida</taxon>
        <taxon>Tylenchina</taxon>
        <taxon>Panagrolaimomorpha</taxon>
        <taxon>Strongyloidoidea</taxon>
        <taxon>Strongyloididae</taxon>
        <taxon>Strongyloides</taxon>
    </lineage>
</organism>
<accession>A0A090L640</accession>
<gene>
    <name evidence="5 7 8" type="ORF">SRAE_1000343000</name>
</gene>
<dbReference type="InterPro" id="IPR001715">
    <property type="entry name" value="CH_dom"/>
</dbReference>
<evidence type="ECO:0000313" key="8">
    <source>
        <dbReference type="WormBase" id="SRAE_1000343000"/>
    </source>
</evidence>
<evidence type="ECO:0000256" key="3">
    <source>
        <dbReference type="ARBA" id="ARBA00022860"/>
    </source>
</evidence>
<keyword evidence="6" id="KW-1185">Reference proteome</keyword>
<dbReference type="PANTHER" id="PTHR22706:SF1">
    <property type="entry name" value="ASSEMBLY FACTOR FOR SPINDLE MICROTUBULES"/>
    <property type="match status" value="1"/>
</dbReference>
<dbReference type="OrthoDB" id="5870774at2759"/>
<feature type="domain" description="Calponin-homology (CH)" evidence="4">
    <location>
        <begin position="396"/>
        <end position="507"/>
    </location>
</feature>
<dbReference type="AlphaFoldDB" id="A0A090L640"/>
<dbReference type="CDD" id="cd21223">
    <property type="entry name" value="CH_ASPM_rpt1"/>
    <property type="match status" value="1"/>
</dbReference>
<dbReference type="GeneID" id="36377542"/>
<proteinExistence type="predicted"/>
<dbReference type="STRING" id="34506.A0A090L640"/>
<dbReference type="GO" id="GO:0000922">
    <property type="term" value="C:spindle pole"/>
    <property type="evidence" value="ECO:0007669"/>
    <property type="project" value="TreeGrafter"/>
</dbReference>
<comment type="subcellular location">
    <subcellularLocation>
        <location evidence="1">Cytoplasm</location>
    </subcellularLocation>
</comment>
<dbReference type="PROSITE" id="PS50096">
    <property type="entry name" value="IQ"/>
    <property type="match status" value="1"/>
</dbReference>
<sequence>MLLEKRFQECTHNSSCTDRRIYPNLICNILLFIKKKMLIDYTLPNTPSNDKKNVDVTQKKNRILSALEKRNNIRKKVLEEEHLKKSKIFETIDIVETTKKFLGEDLNFPISTTVSLSESLGSITIMNNTALSIKSKTTETKEDIEKRTQLAFVSWINQLCGVDKECCTDMESFTERARLKADEILRTSLSNQRIPQEPLSNFRDSPVGLSKKATQWTITLSKAKESLKDCVFLSQIQDIVGGANQICSTNLVPSSDVGLKNSVIEVLFNYNSTWLRLAIECIFDTELTIPNNGSLRKVITSYLSKNFFSNPKILKSKRLFSDGKNYVTPSEIKKLQRHFITKFIQIIAVIEYFQTIDLIIPRNPPMFEAKSIFCTSKDVITWLRKTIISVKFNLTKALEKIGLSFCYEQKFYDTYVFVVKDLSTDLCDGIILAKVIETILKITDNSLISSLRQPRGDRIKKLGNVRDVLEFARNHNLDIGNIKAEDIVQGNITRIIEMLWKIVGVFEAQKDEYVIIRQFSKKIEKLSSHLDNPCLSIPNYLNGFDIVIHLCKQFALLKGLEIPKNIEDFTDGCLLYNIYDYFCSKYERIPSCKINGTTLLKKVFNIGYMKLGIPSDLTNYAMISLKKYKTFKIFIKLFIEKCFVIMECNESALIITRVIRRIGLIKHNRLINLKEYSLKWYEEHKKNQIIRNNCAIKIQSLYKGYIIRKKLNKKIIERKDKINKMKKEVIDNNICDIHDLSISLVDRFNKICEVLMSMKKNECKKVFQQLVRLLHLSTCLGLYFVKNDGHKFLCLTINSLRKDNCEEEIYLLFGEIIYLLLSDKLCYKYMKDDIKNIVDVIWNNIYDCIDHVNAVQKFGNCMLLLGDREDAEQCCGNSLFYIREMMKKLPPLLSDEICHMECNNDKNVSKDCKIYRMVRRLHSSFC</sequence>
<dbReference type="CDD" id="cd23767">
    <property type="entry name" value="IQCD"/>
    <property type="match status" value="1"/>
</dbReference>
<dbReference type="WormBase" id="SRAE_1000343000">
    <property type="protein sequence ID" value="SRP03683"/>
    <property type="gene ID" value="WBGene00260047"/>
</dbReference>
<evidence type="ECO:0000256" key="2">
    <source>
        <dbReference type="ARBA" id="ARBA00022490"/>
    </source>
</evidence>
<dbReference type="PROSITE" id="PS50021">
    <property type="entry name" value="CH"/>
    <property type="match status" value="1"/>
</dbReference>
<dbReference type="RefSeq" id="XP_024504378.1">
    <property type="nucleotide sequence ID" value="XM_024650619.1"/>
</dbReference>
<dbReference type="GO" id="GO:0007051">
    <property type="term" value="P:spindle organization"/>
    <property type="evidence" value="ECO:0007669"/>
    <property type="project" value="TreeGrafter"/>
</dbReference>
<dbReference type="GO" id="GO:0005737">
    <property type="term" value="C:cytoplasm"/>
    <property type="evidence" value="ECO:0007669"/>
    <property type="project" value="UniProtKB-SubCell"/>
</dbReference>
<dbReference type="PANTHER" id="PTHR22706">
    <property type="entry name" value="ASSEMBLY FACTOR FOR SPINDLE MICROTUBULES"/>
    <property type="match status" value="1"/>
</dbReference>
<dbReference type="CTD" id="36377542"/>
<dbReference type="SMART" id="SM00033">
    <property type="entry name" value="CH"/>
    <property type="match status" value="1"/>
</dbReference>
<dbReference type="Gene3D" id="1.10.418.10">
    <property type="entry name" value="Calponin-like domain"/>
    <property type="match status" value="1"/>
</dbReference>
<dbReference type="Pfam" id="PF00307">
    <property type="entry name" value="CH"/>
    <property type="match status" value="1"/>
</dbReference>
<evidence type="ECO:0000313" key="7">
    <source>
        <dbReference type="WBParaSite" id="SRAE_1000343000.1"/>
    </source>
</evidence>
<dbReference type="GO" id="GO:0005516">
    <property type="term" value="F:calmodulin binding"/>
    <property type="evidence" value="ECO:0007669"/>
    <property type="project" value="UniProtKB-KW"/>
</dbReference>
<dbReference type="Proteomes" id="UP000035682">
    <property type="component" value="Unplaced"/>
</dbReference>
<evidence type="ECO:0000313" key="5">
    <source>
        <dbReference type="EMBL" id="CEF65177.1"/>
    </source>
</evidence>
<name>A0A090L640_STRRB</name>
<evidence type="ECO:0000259" key="4">
    <source>
        <dbReference type="PROSITE" id="PS50021"/>
    </source>
</evidence>
<keyword evidence="2" id="KW-0963">Cytoplasm</keyword>
<dbReference type="WBParaSite" id="SRAE_1000343000.1">
    <property type="protein sequence ID" value="SRAE_1000343000.1"/>
    <property type="gene ID" value="WBGene00260047"/>
</dbReference>
<evidence type="ECO:0000256" key="1">
    <source>
        <dbReference type="ARBA" id="ARBA00004496"/>
    </source>
</evidence>
<dbReference type="InterPro" id="IPR036872">
    <property type="entry name" value="CH_dom_sf"/>
</dbReference>
<dbReference type="GO" id="GO:0051295">
    <property type="term" value="P:establishment of meiotic spindle localization"/>
    <property type="evidence" value="ECO:0007669"/>
    <property type="project" value="TreeGrafter"/>
</dbReference>
<evidence type="ECO:0000313" key="6">
    <source>
        <dbReference type="Proteomes" id="UP000035682"/>
    </source>
</evidence>
<dbReference type="SUPFAM" id="SSF47576">
    <property type="entry name" value="Calponin-homology domain, CH-domain"/>
    <property type="match status" value="1"/>
</dbReference>
<protein>
    <submittedName>
        <fullName evidence="5 7">Abnormal spindle-like microcephaly-associated protein</fullName>
    </submittedName>
</protein>
<keyword evidence="3" id="KW-0112">Calmodulin-binding</keyword>
<dbReference type="GO" id="GO:0000278">
    <property type="term" value="P:mitotic cell cycle"/>
    <property type="evidence" value="ECO:0007669"/>
    <property type="project" value="TreeGrafter"/>
</dbReference>
<reference evidence="7" key="2">
    <citation type="submission" date="2020-12" db="UniProtKB">
        <authorList>
            <consortium name="WormBaseParasite"/>
        </authorList>
    </citation>
    <scope>IDENTIFICATION</scope>
</reference>
<dbReference type="EMBL" id="LN609528">
    <property type="protein sequence ID" value="CEF65177.1"/>
    <property type="molecule type" value="Genomic_DNA"/>
</dbReference>
<dbReference type="InterPro" id="IPR051185">
    <property type="entry name" value="ASPM"/>
</dbReference>
<reference evidence="5 6" key="1">
    <citation type="submission" date="2014-09" db="EMBL/GenBank/DDBJ databases">
        <authorList>
            <person name="Martin A.A."/>
        </authorList>
    </citation>
    <scope>NUCLEOTIDE SEQUENCE</scope>
    <source>
        <strain evidence="6">ED321</strain>
        <strain evidence="5">ED321 Heterogonic</strain>
    </source>
</reference>